<evidence type="ECO:0000313" key="1">
    <source>
        <dbReference type="EMBL" id="MEY8244660.1"/>
    </source>
</evidence>
<accession>A0ABV4CVT5</accession>
<name>A0ABV4CVT5_9BACT</name>
<keyword evidence="2" id="KW-1185">Reference proteome</keyword>
<reference evidence="1 2" key="1">
    <citation type="submission" date="2024-03" db="EMBL/GenBank/DDBJ databases">
        <title>Mouse gut bacterial collection (mGBC) of GemPharmatech.</title>
        <authorList>
            <person name="He Y."/>
            <person name="Dong L."/>
            <person name="Wu D."/>
            <person name="Gao X."/>
            <person name="Lin Z."/>
        </authorList>
    </citation>
    <scope>NUCLEOTIDE SEQUENCE [LARGE SCALE GENOMIC DNA]</scope>
    <source>
        <strain evidence="1 2">54-13</strain>
    </source>
</reference>
<dbReference type="Proteomes" id="UP001565200">
    <property type="component" value="Unassembled WGS sequence"/>
</dbReference>
<protein>
    <submittedName>
        <fullName evidence="1">Uncharacterized protein</fullName>
    </submittedName>
</protein>
<evidence type="ECO:0000313" key="2">
    <source>
        <dbReference type="Proteomes" id="UP001565200"/>
    </source>
</evidence>
<comment type="caution">
    <text evidence="1">The sequence shown here is derived from an EMBL/GenBank/DDBJ whole genome shotgun (WGS) entry which is preliminary data.</text>
</comment>
<organism evidence="1 2">
    <name type="scientific">Heminiphilus faecis</name>
    <dbReference type="NCBI Taxonomy" id="2601703"/>
    <lineage>
        <taxon>Bacteria</taxon>
        <taxon>Pseudomonadati</taxon>
        <taxon>Bacteroidota</taxon>
        <taxon>Bacteroidia</taxon>
        <taxon>Bacteroidales</taxon>
        <taxon>Muribaculaceae</taxon>
        <taxon>Heminiphilus</taxon>
    </lineage>
</organism>
<dbReference type="RefSeq" id="WP_147438788.1">
    <property type="nucleotide sequence ID" value="NZ_JBCLPP010000006.1"/>
</dbReference>
<gene>
    <name evidence="1" type="ORF">AAK873_03375</name>
</gene>
<dbReference type="EMBL" id="JBCLPP010000006">
    <property type="protein sequence ID" value="MEY8244660.1"/>
    <property type="molecule type" value="Genomic_DNA"/>
</dbReference>
<proteinExistence type="predicted"/>
<sequence length="140" mass="16720">MERKKRTLRLIGIVFFIFTNMELLGKCIILTTDEVGLCDYMNLLLIETLIEDNRMDFVAQPQYENYKKGEYVPNFGQSMIGFSFNPIQYDWSRQSDKKEDIIDFINGWMSKVKKKRLENAEEWYNRTIARKKSRTLPQKT</sequence>